<feature type="compositionally biased region" description="Basic and acidic residues" evidence="9">
    <location>
        <begin position="180"/>
        <end position="191"/>
    </location>
</feature>
<dbReference type="InterPro" id="IPR002044">
    <property type="entry name" value="CBM20"/>
</dbReference>
<dbReference type="FunFam" id="2.60.40.10:FF:000552">
    <property type="entry name" value="Related to glucoamylase"/>
    <property type="match status" value="1"/>
</dbReference>
<dbReference type="Ensembl" id="ENSCPBT00000032338.1">
    <property type="protein sequence ID" value="ENSCPBP00000027477.1"/>
    <property type="gene ID" value="ENSCPBG00000019435.1"/>
</dbReference>
<gene>
    <name evidence="12" type="primary">STBD1</name>
</gene>
<dbReference type="Proteomes" id="UP000694380">
    <property type="component" value="Unplaced"/>
</dbReference>
<comment type="subcellular location">
    <subcellularLocation>
        <location evidence="2">Cell membrane</location>
        <location evidence="2">Sarcolemma</location>
        <location evidence="2">T-tubule</location>
    </subcellularLocation>
    <subcellularLocation>
        <location evidence="1">Endoplasmic reticulum membrane</location>
        <topology evidence="1">Single-pass type III membrane protein</topology>
    </subcellularLocation>
    <subcellularLocation>
        <location evidence="4">Preautophagosomal structure membrane</location>
        <topology evidence="4">Single-pass type III membrane protein</topology>
    </subcellularLocation>
</comment>
<dbReference type="InterPro" id="IPR013783">
    <property type="entry name" value="Ig-like_fold"/>
</dbReference>
<feature type="transmembrane region" description="Helical" evidence="10">
    <location>
        <begin position="27"/>
        <end position="47"/>
    </location>
</feature>
<dbReference type="GO" id="GO:0034045">
    <property type="term" value="C:phagophore assembly site membrane"/>
    <property type="evidence" value="ECO:0007669"/>
    <property type="project" value="UniProtKB-SubCell"/>
</dbReference>
<keyword evidence="13" id="KW-1185">Reference proteome</keyword>
<evidence type="ECO:0000256" key="9">
    <source>
        <dbReference type="SAM" id="MobiDB-lite"/>
    </source>
</evidence>
<dbReference type="SMART" id="SM01065">
    <property type="entry name" value="CBM_2"/>
    <property type="match status" value="1"/>
</dbReference>
<name>A0A8C3PA76_CHRPI</name>
<dbReference type="GO" id="GO:0048471">
    <property type="term" value="C:perinuclear region of cytoplasm"/>
    <property type="evidence" value="ECO:0007669"/>
    <property type="project" value="Ensembl"/>
</dbReference>
<dbReference type="InterPro" id="IPR013784">
    <property type="entry name" value="Carb-bd-like_fold"/>
</dbReference>
<dbReference type="GO" id="GO:0030315">
    <property type="term" value="C:T-tubule"/>
    <property type="evidence" value="ECO:0007669"/>
    <property type="project" value="UniProtKB-SubCell"/>
</dbReference>
<evidence type="ECO:0000259" key="11">
    <source>
        <dbReference type="PROSITE" id="PS51166"/>
    </source>
</evidence>
<dbReference type="GO" id="GO:0061753">
    <property type="term" value="P:substrate localization to autophagosome"/>
    <property type="evidence" value="ECO:0007669"/>
    <property type="project" value="Ensembl"/>
</dbReference>
<evidence type="ECO:0000256" key="7">
    <source>
        <dbReference type="ARBA" id="ARBA00075794"/>
    </source>
</evidence>
<feature type="region of interest" description="Disordered" evidence="9">
    <location>
        <begin position="53"/>
        <end position="146"/>
    </location>
</feature>
<keyword evidence="10" id="KW-1133">Transmembrane helix</keyword>
<dbReference type="InterPro" id="IPR034838">
    <property type="entry name" value="CBM20_genethonin_1"/>
</dbReference>
<dbReference type="SUPFAM" id="SSF49452">
    <property type="entry name" value="Starch-binding domain-like"/>
    <property type="match status" value="1"/>
</dbReference>
<keyword evidence="10" id="KW-0472">Membrane</keyword>
<evidence type="ECO:0000256" key="3">
    <source>
        <dbReference type="ARBA" id="ARBA00053886"/>
    </source>
</evidence>
<feature type="compositionally biased region" description="Low complexity" evidence="9">
    <location>
        <begin position="113"/>
        <end position="127"/>
    </location>
</feature>
<evidence type="ECO:0000256" key="5">
    <source>
        <dbReference type="ARBA" id="ARBA00062412"/>
    </source>
</evidence>
<dbReference type="GO" id="GO:2001070">
    <property type="term" value="F:starch binding"/>
    <property type="evidence" value="ECO:0007669"/>
    <property type="project" value="InterPro"/>
</dbReference>
<proteinExistence type="predicted"/>
<feature type="region of interest" description="Disordered" evidence="9">
    <location>
        <begin position="235"/>
        <end position="256"/>
    </location>
</feature>
<evidence type="ECO:0000256" key="1">
    <source>
        <dbReference type="ARBA" id="ARBA00004643"/>
    </source>
</evidence>
<dbReference type="PANTHER" id="PTHR15048:SF0">
    <property type="entry name" value="STARCH-BINDING DOMAIN-CONTAINING PROTEIN 1"/>
    <property type="match status" value="1"/>
</dbReference>
<dbReference type="GO" id="GO:0007041">
    <property type="term" value="P:lysosomal transport"/>
    <property type="evidence" value="ECO:0007669"/>
    <property type="project" value="Ensembl"/>
</dbReference>
<dbReference type="GO" id="GO:0019899">
    <property type="term" value="F:enzyme binding"/>
    <property type="evidence" value="ECO:0007669"/>
    <property type="project" value="Ensembl"/>
</dbReference>
<dbReference type="OMA" id="HYIPLRC"/>
<comment type="function">
    <text evidence="3">Acts as a cargo receptor for glycogen. Delivers its cargo to an autophagic pathway called glycophagy, resulting in the transport of glycogen to lysosomes.</text>
</comment>
<feature type="region of interest" description="Disordered" evidence="9">
    <location>
        <begin position="177"/>
        <end position="216"/>
    </location>
</feature>
<dbReference type="AlphaFoldDB" id="A0A8C3PA76"/>
<dbReference type="GO" id="GO:0005789">
    <property type="term" value="C:endoplasmic reticulum membrane"/>
    <property type="evidence" value="ECO:0007669"/>
    <property type="project" value="UniProtKB-SubCell"/>
</dbReference>
<dbReference type="Gene3D" id="2.60.40.10">
    <property type="entry name" value="Immunoglobulins"/>
    <property type="match status" value="1"/>
</dbReference>
<evidence type="ECO:0000256" key="6">
    <source>
        <dbReference type="ARBA" id="ARBA00073038"/>
    </source>
</evidence>
<dbReference type="GO" id="GO:0038024">
    <property type="term" value="F:cargo receptor activity"/>
    <property type="evidence" value="ECO:0007669"/>
    <property type="project" value="Ensembl"/>
</dbReference>
<feature type="domain" description="CBM20" evidence="11">
    <location>
        <begin position="279"/>
        <end position="378"/>
    </location>
</feature>
<evidence type="ECO:0000256" key="8">
    <source>
        <dbReference type="ARBA" id="ARBA00076001"/>
    </source>
</evidence>
<dbReference type="Pfam" id="PF00686">
    <property type="entry name" value="CBM_20"/>
    <property type="match status" value="1"/>
</dbReference>
<dbReference type="GO" id="GO:0061723">
    <property type="term" value="P:glycophagy"/>
    <property type="evidence" value="ECO:0007669"/>
    <property type="project" value="Ensembl"/>
</dbReference>
<protein>
    <recommendedName>
        <fullName evidence="6">Starch-binding domain-containing protein 1</fullName>
    </recommendedName>
    <alternativeName>
        <fullName evidence="7">Genethonin-1</fullName>
    </alternativeName>
    <alternativeName>
        <fullName evidence="8">Glycophagy cargo receptor stbd1</fullName>
    </alternativeName>
</protein>
<dbReference type="PROSITE" id="PS51166">
    <property type="entry name" value="CBM20"/>
    <property type="match status" value="1"/>
</dbReference>
<evidence type="ECO:0000313" key="12">
    <source>
        <dbReference type="Ensembl" id="ENSCPBP00000027477.1"/>
    </source>
</evidence>
<keyword evidence="10" id="KW-0812">Transmembrane</keyword>
<evidence type="ECO:0000256" key="4">
    <source>
        <dbReference type="ARBA" id="ARBA00060405"/>
    </source>
</evidence>
<dbReference type="PANTHER" id="PTHR15048">
    <property type="entry name" value="STARCH-BINDING DOMAIN-CONTAINING PROTEIN 1"/>
    <property type="match status" value="1"/>
</dbReference>
<dbReference type="GO" id="GO:2001069">
    <property type="term" value="F:glycogen binding"/>
    <property type="evidence" value="ECO:0007669"/>
    <property type="project" value="Ensembl"/>
</dbReference>
<reference evidence="12" key="1">
    <citation type="submission" date="2025-08" db="UniProtKB">
        <authorList>
            <consortium name="Ensembl"/>
        </authorList>
    </citation>
    <scope>IDENTIFICATION</scope>
</reference>
<evidence type="ECO:0000256" key="10">
    <source>
        <dbReference type="SAM" id="Phobius"/>
    </source>
</evidence>
<accession>A0A8C3PA76</accession>
<evidence type="ECO:0000256" key="2">
    <source>
        <dbReference type="ARBA" id="ARBA00024012"/>
    </source>
</evidence>
<sequence>MAQGDSPLPAPRLDAASPAQPAGEPLVGLWPALLVGLVAALLAWLWYGRGGEEPPAGPETRGSSSGAALPGTARGRRALRSCATSNRYRPGAPPSPGEPLLENSECTLLETTASVLSSPPEPVESLATTPREEHVPSLSDGVSGESPEMELLVKEPATPLMNYHEYLSNETLGSSTVESELLKGQESEARCGDTLAEASPSSDMHEDKSEEQSGQTLEYQDLVDHEEWEVVPEDSAWGDASKNSSADDSDTSIGQGNKELEQVDFLEADSKAKRVAAVPPMPQNIHVNFRVHYITHIDAQLIAVTGDHESLGHWHSYVPLKCDKDGFWSDTVVLPADSKIEWKFILVENGKVTRWEECNNRTLMTEHEDRTAHQWWGYH</sequence>
<evidence type="ECO:0000313" key="13">
    <source>
        <dbReference type="Proteomes" id="UP000694380"/>
    </source>
</evidence>
<comment type="subunit">
    <text evidence="5">Interacts with the ATG8 family proteins GABARAP and GABARAPL1. Interacts with several glycogen-associated proteins, such as GYS2 (liver glycogen synthase), GDE (glycogen debranching enzyme), GBE1 (glycogen branching enzyme 1) and EPM2A (Laforin).</text>
</comment>
<feature type="region of interest" description="Disordered" evidence="9">
    <location>
        <begin position="1"/>
        <end position="21"/>
    </location>
</feature>
<dbReference type="CDD" id="cd05813">
    <property type="entry name" value="CBM20_genethonin_1"/>
    <property type="match status" value="1"/>
</dbReference>
<organism evidence="12 13">
    <name type="scientific">Chrysemys picta bellii</name>
    <name type="common">Western painted turtle</name>
    <name type="synonym">Emys bellii</name>
    <dbReference type="NCBI Taxonomy" id="8478"/>
    <lineage>
        <taxon>Eukaryota</taxon>
        <taxon>Metazoa</taxon>
        <taxon>Chordata</taxon>
        <taxon>Craniata</taxon>
        <taxon>Vertebrata</taxon>
        <taxon>Euteleostomi</taxon>
        <taxon>Archelosauria</taxon>
        <taxon>Testudinata</taxon>
        <taxon>Testudines</taxon>
        <taxon>Cryptodira</taxon>
        <taxon>Durocryptodira</taxon>
        <taxon>Testudinoidea</taxon>
        <taxon>Emydidae</taxon>
        <taxon>Chrysemys</taxon>
    </lineage>
</organism>
<reference evidence="12" key="2">
    <citation type="submission" date="2025-09" db="UniProtKB">
        <authorList>
            <consortium name="Ensembl"/>
        </authorList>
    </citation>
    <scope>IDENTIFICATION</scope>
</reference>
<dbReference type="GeneTree" id="ENSGT00390000007731"/>